<dbReference type="InParanoid" id="A0A7J6IFM2"/>
<evidence type="ECO:0000256" key="2">
    <source>
        <dbReference type="SAM" id="SignalP"/>
    </source>
</evidence>
<feature type="chain" id="PRO_5029574025" evidence="2">
    <location>
        <begin position="19"/>
        <end position="101"/>
    </location>
</feature>
<evidence type="ECO:0000256" key="1">
    <source>
        <dbReference type="SAM" id="MobiDB-lite"/>
    </source>
</evidence>
<dbReference type="GeneID" id="90980675"/>
<keyword evidence="4" id="KW-1185">Reference proteome</keyword>
<dbReference type="AlphaFoldDB" id="A0A7J6IFM2"/>
<evidence type="ECO:0000313" key="3">
    <source>
        <dbReference type="EMBL" id="KAF4474195.1"/>
    </source>
</evidence>
<protein>
    <submittedName>
        <fullName evidence="3">Uncharacterized protein</fullName>
    </submittedName>
</protein>
<organism evidence="3 4">
    <name type="scientific">Colletotrichum fructicola (strain Nara gc5)</name>
    <name type="common">Anthracnose fungus</name>
    <name type="synonym">Colletotrichum gloeosporioides (strain Nara gc5)</name>
    <dbReference type="NCBI Taxonomy" id="1213859"/>
    <lineage>
        <taxon>Eukaryota</taxon>
        <taxon>Fungi</taxon>
        <taxon>Dikarya</taxon>
        <taxon>Ascomycota</taxon>
        <taxon>Pezizomycotina</taxon>
        <taxon>Sordariomycetes</taxon>
        <taxon>Hypocreomycetidae</taxon>
        <taxon>Glomerellales</taxon>
        <taxon>Glomerellaceae</taxon>
        <taxon>Colletotrichum</taxon>
        <taxon>Colletotrichum gloeosporioides species complex</taxon>
    </lineage>
</organism>
<feature type="region of interest" description="Disordered" evidence="1">
    <location>
        <begin position="80"/>
        <end position="101"/>
    </location>
</feature>
<comment type="caution">
    <text evidence="3">The sequence shown here is derived from an EMBL/GenBank/DDBJ whole genome shotgun (WGS) entry which is preliminary data.</text>
</comment>
<name>A0A7J6IFM2_COLFN</name>
<keyword evidence="2" id="KW-0732">Signal</keyword>
<accession>A0A7J6IFM2</accession>
<feature type="signal peptide" evidence="2">
    <location>
        <begin position="1"/>
        <end position="18"/>
    </location>
</feature>
<reference evidence="3 4" key="1">
    <citation type="submission" date="2012-08" db="EMBL/GenBank/DDBJ databases">
        <authorList>
            <person name="Gan P.H.P."/>
            <person name="Ikeda K."/>
            <person name="Irieda H."/>
            <person name="Narusaka M."/>
            <person name="O'Connell R.J."/>
            <person name="Narusaka Y."/>
            <person name="Takano Y."/>
            <person name="Kubo Y."/>
            <person name="Shirasu K."/>
        </authorList>
    </citation>
    <scope>NUCLEOTIDE SEQUENCE [LARGE SCALE GENOMIC DNA]</scope>
    <source>
        <strain evidence="3 4">Nara gc5</strain>
    </source>
</reference>
<proteinExistence type="predicted"/>
<evidence type="ECO:0000313" key="4">
    <source>
        <dbReference type="Proteomes" id="UP000011096"/>
    </source>
</evidence>
<dbReference type="Proteomes" id="UP000011096">
    <property type="component" value="Unassembled WGS sequence"/>
</dbReference>
<gene>
    <name evidence="3" type="ORF">CGGC5_v017079</name>
</gene>
<sequence length="101" mass="11385">MAANFPLIILALTVVIWAFVTMVMRVSNGPTVGSGIIAMNQLSKECFSNAAHFPVLNHVLRDTFDGLHMWLNDMWKRETRNDRSDNQASGEIPPAHQHHMD</sequence>
<reference evidence="3 4" key="2">
    <citation type="submission" date="2020-04" db="EMBL/GenBank/DDBJ databases">
        <title>Genome sequencing and assembly of multiple isolates from the Colletotrichum gloeosporioides species complex.</title>
        <authorList>
            <person name="Gan P."/>
            <person name="Shirasu K."/>
        </authorList>
    </citation>
    <scope>NUCLEOTIDE SEQUENCE [LARGE SCALE GENOMIC DNA]</scope>
    <source>
        <strain evidence="3 4">Nara gc5</strain>
    </source>
</reference>
<dbReference type="RefSeq" id="XP_066006898.1">
    <property type="nucleotide sequence ID" value="XM_066153737.1"/>
</dbReference>
<dbReference type="EMBL" id="ANPB02000011">
    <property type="protein sequence ID" value="KAF4474195.1"/>
    <property type="molecule type" value="Genomic_DNA"/>
</dbReference>